<feature type="domain" description="Condensin complex subunit 1 C-terminal" evidence="12">
    <location>
        <begin position="1050"/>
        <end position="1209"/>
    </location>
</feature>
<evidence type="ECO:0000256" key="1">
    <source>
        <dbReference type="ARBA" id="ARBA00004123"/>
    </source>
</evidence>
<feature type="compositionally biased region" description="Polar residues" evidence="11">
    <location>
        <begin position="950"/>
        <end position="959"/>
    </location>
</feature>
<evidence type="ECO:0000256" key="10">
    <source>
        <dbReference type="PIRNR" id="PIRNR017127"/>
    </source>
</evidence>
<comment type="similarity">
    <text evidence="3 10">Belongs to the CND1 (condensin subunit 1) family.</text>
</comment>
<dbReference type="InterPro" id="IPR016024">
    <property type="entry name" value="ARM-type_fold"/>
</dbReference>
<dbReference type="InterPro" id="IPR026971">
    <property type="entry name" value="CND1/NCAPD3"/>
</dbReference>
<evidence type="ECO:0000259" key="12">
    <source>
        <dbReference type="Pfam" id="PF12717"/>
    </source>
</evidence>
<feature type="compositionally biased region" description="Basic residues" evidence="11">
    <location>
        <begin position="1292"/>
        <end position="1310"/>
    </location>
</feature>
<evidence type="ECO:0000313" key="14">
    <source>
        <dbReference type="EMBL" id="KAK5637917.1"/>
    </source>
</evidence>
<dbReference type="GO" id="GO:0005634">
    <property type="term" value="C:nucleus"/>
    <property type="evidence" value="ECO:0007669"/>
    <property type="project" value="UniProtKB-SubCell"/>
</dbReference>
<evidence type="ECO:0000256" key="11">
    <source>
        <dbReference type="SAM" id="MobiDB-lite"/>
    </source>
</evidence>
<keyword evidence="5 10" id="KW-0132">Cell division</keyword>
<keyword evidence="4" id="KW-0158">Chromosome</keyword>
<evidence type="ECO:0000256" key="2">
    <source>
        <dbReference type="ARBA" id="ARBA00004286"/>
    </source>
</evidence>
<feature type="domain" description="Condensin complex subunit 1 N-terminal" evidence="13">
    <location>
        <begin position="83"/>
        <end position="232"/>
    </location>
</feature>
<name>A0AAN7UXB8_9COLE</name>
<evidence type="ECO:0000256" key="5">
    <source>
        <dbReference type="ARBA" id="ARBA00022618"/>
    </source>
</evidence>
<evidence type="ECO:0000256" key="3">
    <source>
        <dbReference type="ARBA" id="ARBA00009606"/>
    </source>
</evidence>
<dbReference type="GO" id="GO:0000796">
    <property type="term" value="C:condensin complex"/>
    <property type="evidence" value="ECO:0007669"/>
    <property type="project" value="TreeGrafter"/>
</dbReference>
<comment type="subcellular location">
    <subcellularLocation>
        <location evidence="2">Chromosome</location>
    </subcellularLocation>
    <subcellularLocation>
        <location evidence="1">Nucleus</location>
    </subcellularLocation>
</comment>
<dbReference type="EMBL" id="JAVRBK010000010">
    <property type="protein sequence ID" value="KAK5637917.1"/>
    <property type="molecule type" value="Genomic_DNA"/>
</dbReference>
<dbReference type="PANTHER" id="PTHR14222:SF2">
    <property type="entry name" value="CONDENSIN COMPLEX SUBUNIT 1"/>
    <property type="match status" value="1"/>
</dbReference>
<dbReference type="InterPro" id="IPR011989">
    <property type="entry name" value="ARM-like"/>
</dbReference>
<protein>
    <recommendedName>
        <fullName evidence="10">Condensin complex subunit 1</fullName>
    </recommendedName>
</protein>
<dbReference type="InterPro" id="IPR032682">
    <property type="entry name" value="Cnd1_C"/>
</dbReference>
<comment type="function">
    <text evidence="10">Regulatory subunit of the condensin complex, a complex required for conversion of interphase chromatin into mitotic-like condense chromosomes. The condensin complex probably introduces positive supercoils into relaxed DNA in the presence of type I topoisomerases and converts nicked DNA into positive knotted forms in the presence of type II topoisomerases.</text>
</comment>
<feature type="compositionally biased region" description="Low complexity" evidence="11">
    <location>
        <begin position="932"/>
        <end position="948"/>
    </location>
</feature>
<dbReference type="GO" id="GO:0010032">
    <property type="term" value="P:meiotic chromosome condensation"/>
    <property type="evidence" value="ECO:0007669"/>
    <property type="project" value="TreeGrafter"/>
</dbReference>
<sequence>MSHINFIIPQNKNELLTDSDQQYYVRNVVSSREILAKLREARQCYKEEGAEFILDYFDTYYSILHHADSLQMDIIIKSYEDLQKATEGLNNNISFLLQDKDNLNIELNAKCVNVLKMLVYIYTKIVILVEHKIESRRSQTLQKGRQRKKVSDDSYYDFDKKLVLVTLSNIVQHEINVFWDPPVVEDTFVNLVTEVCYRFLESPVIKSEKEVCTELFSTLGTLIKSYNHGMTFVVRIVQLIKIHDHLNHCVPDGIKLLVKNYHCKSLIRDFVQEITEWQTDEKFQDAQGGRNCAAVLFEMANLMPNLMIPEVIYLNRYLAHESYTLRNSVLHVITEVVLNVLTKKDLTEEERNSRDTFLSILMEHINDVSALVRGKVFQHWSRLQQENAIPLKIQSDVLSQAVVHLRDKAANVRKVAASCVTTFLSHNIYSSNLQLDGIQKQLAVESETLNNLKAKLEDSHVSKLNELTEEWKLKEEELVAVIRKQVQEEDAMGSFKESQVTKEHLPDLIRLYVLDNKFREAFEVCCTVDALPEWDEMKDNLDDDEKVHLFTTLIRTIFMDITSFDPNAKTAAVVSEDDLNKLVALESSVEYLTHTAGFLQLIDSAIKPMSDLLESVTISDMQEAIEFFVTAYKFNINNALFGVLEMLKIMQRNEQERKDHVINAFKSIYLTTDSTTMREHTTIIVERLINLLKIVPYQNYHCLSLIISEWVSKSILDNSIIDMLWQYFTKKVEVSDEQARAALNLLTMATMGRRTIGSKNIKLVATIGFSSPNAKNDILLVKSACDFLRHAGREKQDITDPKPLFKIKPNDTIWKDLTEIIVGTFCSKLPYYNGMTSSAIACIYCLCSKPEKVCEDIVENLLNVLRTELSNGDVLKGYFILQITHLLGEIAIKQLNFLDEAVYKELKRRNYIREERKCSSKNKMVKARQVQNASARTRSNNTTNNRSNLAEDSTVTGDDSTLDGAQADDTDAEFILNVLENNTVSKTSGLGKLAPIIIRVCQQPDVFDDEQMQGAAVIALLRYMIVSSKFCQEHMQLVFTILERTKYPAVKSNILIHCSDLLERFPNIVEPWTPRMYDRLSEPCVEVRTNAFFILANLILRDMLRVQGHISEMARCIVDEEERLQDMSKHFFVQLSHKANNLYNILPDIFSRLCDNPSLDEANLKYIMKFLFGLIDKNKQMENLVERFCSKFRLTDDNHKCRNIAYCLSLIQYNEKALKNLSEAFGCYKNALQNDDVYSVFQQILSTCSKSAKNEIKVLATELEQKMSSVFETNEDDQQAGPSSRPTQPKSPFKKPKGKPPVKKSRKKKKSSDSDDSDTEEKENVPKSKGRQRVPRKIIQDDSDSD</sequence>
<dbReference type="GO" id="GO:0007076">
    <property type="term" value="P:mitotic chromosome condensation"/>
    <property type="evidence" value="ECO:0007669"/>
    <property type="project" value="InterPro"/>
</dbReference>
<accession>A0AAN7UXB8</accession>
<dbReference type="PANTHER" id="PTHR14222">
    <property type="entry name" value="CONDENSIN"/>
    <property type="match status" value="1"/>
</dbReference>
<feature type="region of interest" description="Disordered" evidence="11">
    <location>
        <begin position="1272"/>
        <end position="1346"/>
    </location>
</feature>
<dbReference type="PIRSF" id="PIRSF017127">
    <property type="entry name" value="Condensin_D2"/>
    <property type="match status" value="1"/>
</dbReference>
<dbReference type="SUPFAM" id="SSF48371">
    <property type="entry name" value="ARM repeat"/>
    <property type="match status" value="1"/>
</dbReference>
<evidence type="ECO:0000259" key="13">
    <source>
        <dbReference type="Pfam" id="PF12922"/>
    </source>
</evidence>
<keyword evidence="15" id="KW-1185">Reference proteome</keyword>
<evidence type="ECO:0000256" key="7">
    <source>
        <dbReference type="ARBA" id="ARBA00023067"/>
    </source>
</evidence>
<feature type="region of interest" description="Disordered" evidence="11">
    <location>
        <begin position="922"/>
        <end position="963"/>
    </location>
</feature>
<comment type="caution">
    <text evidence="14">The sequence shown here is derived from an EMBL/GenBank/DDBJ whole genome shotgun (WGS) entry which is preliminary data.</text>
</comment>
<dbReference type="Proteomes" id="UP001329430">
    <property type="component" value="Chromosome 10"/>
</dbReference>
<keyword evidence="7 10" id="KW-0226">DNA condensation</keyword>
<dbReference type="InterPro" id="IPR024324">
    <property type="entry name" value="Condensin_cplx_su1_N"/>
</dbReference>
<dbReference type="Pfam" id="PF12922">
    <property type="entry name" value="Cnd1_N"/>
    <property type="match status" value="1"/>
</dbReference>
<proteinExistence type="inferred from homology"/>
<dbReference type="GO" id="GO:0042393">
    <property type="term" value="F:histone binding"/>
    <property type="evidence" value="ECO:0007669"/>
    <property type="project" value="TreeGrafter"/>
</dbReference>
<keyword evidence="8" id="KW-0539">Nucleus</keyword>
<keyword evidence="6 10" id="KW-0498">Mitosis</keyword>
<keyword evidence="9 10" id="KW-0131">Cell cycle</keyword>
<dbReference type="Gene3D" id="1.25.10.10">
    <property type="entry name" value="Leucine-rich Repeat Variant"/>
    <property type="match status" value="1"/>
</dbReference>
<dbReference type="Pfam" id="PF12717">
    <property type="entry name" value="Cnd1"/>
    <property type="match status" value="1"/>
</dbReference>
<evidence type="ECO:0000256" key="9">
    <source>
        <dbReference type="ARBA" id="ARBA00023306"/>
    </source>
</evidence>
<evidence type="ECO:0000256" key="8">
    <source>
        <dbReference type="ARBA" id="ARBA00023242"/>
    </source>
</evidence>
<evidence type="ECO:0000256" key="4">
    <source>
        <dbReference type="ARBA" id="ARBA00022454"/>
    </source>
</evidence>
<reference evidence="14 15" key="1">
    <citation type="journal article" date="2024" name="Insects">
        <title>An Improved Chromosome-Level Genome Assembly of the Firefly Pyrocoelia pectoralis.</title>
        <authorList>
            <person name="Fu X."/>
            <person name="Meyer-Rochow V.B."/>
            <person name="Ballantyne L."/>
            <person name="Zhu X."/>
        </authorList>
    </citation>
    <scope>NUCLEOTIDE SEQUENCE [LARGE SCALE GENOMIC DNA]</scope>
    <source>
        <strain evidence="14">XCY_ONT2</strain>
    </source>
</reference>
<dbReference type="GO" id="GO:0000779">
    <property type="term" value="C:condensed chromosome, centromeric region"/>
    <property type="evidence" value="ECO:0007669"/>
    <property type="project" value="TreeGrafter"/>
</dbReference>
<gene>
    <name evidence="14" type="ORF">RI129_012212</name>
</gene>
<evidence type="ECO:0000256" key="6">
    <source>
        <dbReference type="ARBA" id="ARBA00022776"/>
    </source>
</evidence>
<dbReference type="InterPro" id="IPR007673">
    <property type="entry name" value="Condensin_cplx_su1"/>
</dbReference>
<evidence type="ECO:0000313" key="15">
    <source>
        <dbReference type="Proteomes" id="UP001329430"/>
    </source>
</evidence>
<organism evidence="14 15">
    <name type="scientific">Pyrocoelia pectoralis</name>
    <dbReference type="NCBI Taxonomy" id="417401"/>
    <lineage>
        <taxon>Eukaryota</taxon>
        <taxon>Metazoa</taxon>
        <taxon>Ecdysozoa</taxon>
        <taxon>Arthropoda</taxon>
        <taxon>Hexapoda</taxon>
        <taxon>Insecta</taxon>
        <taxon>Pterygota</taxon>
        <taxon>Neoptera</taxon>
        <taxon>Endopterygota</taxon>
        <taxon>Coleoptera</taxon>
        <taxon>Polyphaga</taxon>
        <taxon>Elateriformia</taxon>
        <taxon>Elateroidea</taxon>
        <taxon>Lampyridae</taxon>
        <taxon>Lampyrinae</taxon>
        <taxon>Pyrocoelia</taxon>
    </lineage>
</organism>
<dbReference type="GO" id="GO:0051301">
    <property type="term" value="P:cell division"/>
    <property type="evidence" value="ECO:0007669"/>
    <property type="project" value="UniProtKB-KW"/>
</dbReference>